<dbReference type="PANTHER" id="PTHR34293:SF1">
    <property type="entry name" value="HTH-TYPE TRANSCRIPTIONAL REGULATOR TRMBL2"/>
    <property type="match status" value="1"/>
</dbReference>
<accession>A0A6A9UV50</accession>
<evidence type="ECO:0000313" key="2">
    <source>
        <dbReference type="Proteomes" id="UP000435304"/>
    </source>
</evidence>
<gene>
    <name evidence="1" type="ORF">GC722_05590</name>
</gene>
<dbReference type="Proteomes" id="UP000435304">
    <property type="component" value="Unassembled WGS sequence"/>
</dbReference>
<dbReference type="Pfam" id="PF13384">
    <property type="entry name" value="HTH_23"/>
    <property type="match status" value="1"/>
</dbReference>
<dbReference type="GO" id="GO:0006355">
    <property type="term" value="P:regulation of DNA-templated transcription"/>
    <property type="evidence" value="ECO:0007669"/>
    <property type="project" value="InterPro"/>
</dbReference>
<dbReference type="EMBL" id="WPCU01000004">
    <property type="protein sequence ID" value="MVA75502.1"/>
    <property type="molecule type" value="Genomic_DNA"/>
</dbReference>
<protein>
    <submittedName>
        <fullName evidence="1">Uncharacterized protein</fullName>
    </submittedName>
</protein>
<proteinExistence type="predicted"/>
<dbReference type="InterPro" id="IPR016032">
    <property type="entry name" value="Sig_transdc_resp-reg_C-effctor"/>
</dbReference>
<dbReference type="InterPro" id="IPR036388">
    <property type="entry name" value="WH-like_DNA-bd_sf"/>
</dbReference>
<name>A0A6A9UV50_9ACTN</name>
<organism evidence="1 2">
    <name type="scientific">Auraticoccus cholistanensis</name>
    <dbReference type="NCBI Taxonomy" id="2656650"/>
    <lineage>
        <taxon>Bacteria</taxon>
        <taxon>Bacillati</taxon>
        <taxon>Actinomycetota</taxon>
        <taxon>Actinomycetes</taxon>
        <taxon>Propionibacteriales</taxon>
        <taxon>Propionibacteriaceae</taxon>
        <taxon>Auraticoccus</taxon>
    </lineage>
</organism>
<dbReference type="PANTHER" id="PTHR34293">
    <property type="entry name" value="HTH-TYPE TRANSCRIPTIONAL REGULATOR TRMBL2"/>
    <property type="match status" value="1"/>
</dbReference>
<dbReference type="SUPFAM" id="SSF46894">
    <property type="entry name" value="C-terminal effector domain of the bipartite response regulators"/>
    <property type="match status" value="1"/>
</dbReference>
<sequence length="325" mass="35260">MLEPLGISTEAESLYSLLAPLGQARLDELGERAGLSPARTTAATAELAALGLVAPLPDGEHRALPLGMVVTGLREARQHQLDAAVRAAEGFEQRVTAARLSADENGFISVVGREAMQAASADLCDRAVREICILDQPPYATDVSPHEDAAEMEQESPEFRALRRGVRMRTVYHPGFDPRRMAVMREFAANGEEARIGRVPLKMLLIDGTYAMIPTMTSYTEEGPVRASVLNNPALAEALQWLFERAWEAAVVAFSTPTSEAGVQDRTEHLIQLLMTGSTDLAIAGQLGVSERTVRRWVSELMDQHGVQTRLQLGAALVRAGTRVP</sequence>
<dbReference type="RefSeq" id="WP_156608616.1">
    <property type="nucleotide sequence ID" value="NZ_WPCU01000004.1"/>
</dbReference>
<dbReference type="AlphaFoldDB" id="A0A6A9UV50"/>
<comment type="caution">
    <text evidence="1">The sequence shown here is derived from an EMBL/GenBank/DDBJ whole genome shotgun (WGS) entry which is preliminary data.</text>
</comment>
<keyword evidence="2" id="KW-1185">Reference proteome</keyword>
<dbReference type="InterPro" id="IPR051797">
    <property type="entry name" value="TrmB-like"/>
</dbReference>
<reference evidence="1 2" key="1">
    <citation type="submission" date="2019-12" db="EMBL/GenBank/DDBJ databases">
        <title>Auraticoccus cholistani sp. nov., an actinomycete isolated from soil of Cholistan desert.</title>
        <authorList>
            <person name="Cheema M.T."/>
        </authorList>
    </citation>
    <scope>NUCLEOTIDE SEQUENCE [LARGE SCALE GENOMIC DNA]</scope>
    <source>
        <strain evidence="1 2">F435</strain>
    </source>
</reference>
<dbReference type="GO" id="GO:0003677">
    <property type="term" value="F:DNA binding"/>
    <property type="evidence" value="ECO:0007669"/>
    <property type="project" value="InterPro"/>
</dbReference>
<dbReference type="Gene3D" id="1.10.10.10">
    <property type="entry name" value="Winged helix-like DNA-binding domain superfamily/Winged helix DNA-binding domain"/>
    <property type="match status" value="1"/>
</dbReference>
<evidence type="ECO:0000313" key="1">
    <source>
        <dbReference type="EMBL" id="MVA75502.1"/>
    </source>
</evidence>